<name>A0A0D2GM68_9EURO</name>
<evidence type="ECO:0008006" key="3">
    <source>
        <dbReference type="Google" id="ProtNLM"/>
    </source>
</evidence>
<dbReference type="Proteomes" id="UP000054266">
    <property type="component" value="Unassembled WGS sequence"/>
</dbReference>
<dbReference type="PANTHER" id="PTHR39596:SF2">
    <property type="entry name" value="HET DOMAIN PROTEIN (AFU_ORTHOLOGUE AFUA_1G17550)-RELATED"/>
    <property type="match status" value="1"/>
</dbReference>
<accession>A0A0D2GM68</accession>
<protein>
    <recommendedName>
        <fullName evidence="3">Heterokaryon incompatibility domain-containing protein</fullName>
    </recommendedName>
</protein>
<dbReference type="STRING" id="5601.A0A0D2GM68"/>
<evidence type="ECO:0000313" key="1">
    <source>
        <dbReference type="EMBL" id="KIW73474.1"/>
    </source>
</evidence>
<keyword evidence="2" id="KW-1185">Reference proteome</keyword>
<sequence>MDHIILPSVPSQHNSVEVPLLTLFDYDGKDFEAYPEHQGWGARENREWRAIFAEPPVEFLSFLQRWLFFGVLQTALGAPMPVREFYDNSRGRPLLTTKTLRTTIFQYLHRCKQMGNRERQILFGRCFKLFPLVSHLLHAMLPENREKVKGWDEEASTSLNTLIGYIHSFFAPDPMDPKISMSIHLLVEFVSSVVQHSAHLCGSDPESKPLSRTTSAFSSPETGLVGTMLKGNGWCPSDIHVIFKQFNTSGLLFLNYLRPPGSAADHCTKSTHQMLDHDNLSDCRTALSCVSLHMSDDTYKRKHVHGCSSDCGDFEAVPDTILNDGGLPLMTPIDQNDKIRKIKLVAAKRTSRYIAISHVWSDGLGNPRGNSIPRCQLLHLGRLAKGLPDDCANINLVWLDTICVPRGAADRNTAKQRALDKIRHAYEDAAAVLVLDEWLLSSKLSPRSDVDNLMRIFASRWNRRLWTFQEGAVARRLYFQFADGVYDLDQGHGRLNDADELILNHTLKPTLNARYLALRGLQRRHEDLSLEARILSVFRSTRYRSTSYASDEALCLAAVLGLSTGEIANIRDVSKRAEHTLRMQCFWGMAAKVPRVLVFYEGERLESEGFRWAPRTLLCSKSNLLALEDHLSPANVRTAQEELGAFPTPAGLSIGASGFTFRPRGTPLAGETYLVDEYGHWYMLKPYLPETLDQEEGTDLKARLRRDIDPSPAAVAFIDMNVEESNLSVISVSQGIFAGINKESNGVIFVRKICTAHSRRLTMEHNRDQLTRLRNMVRQMEERGFHRKDLVARRKGTDQLWCVD</sequence>
<evidence type="ECO:0000313" key="2">
    <source>
        <dbReference type="Proteomes" id="UP000054266"/>
    </source>
</evidence>
<dbReference type="AlphaFoldDB" id="A0A0D2GM68"/>
<organism evidence="1 2">
    <name type="scientific">Phialophora macrospora</name>
    <dbReference type="NCBI Taxonomy" id="1851006"/>
    <lineage>
        <taxon>Eukaryota</taxon>
        <taxon>Fungi</taxon>
        <taxon>Dikarya</taxon>
        <taxon>Ascomycota</taxon>
        <taxon>Pezizomycotina</taxon>
        <taxon>Eurotiomycetes</taxon>
        <taxon>Chaetothyriomycetidae</taxon>
        <taxon>Chaetothyriales</taxon>
        <taxon>Herpotrichiellaceae</taxon>
        <taxon>Phialophora</taxon>
    </lineage>
</organism>
<dbReference type="PANTHER" id="PTHR39596">
    <property type="match status" value="1"/>
</dbReference>
<reference evidence="1 2" key="1">
    <citation type="submission" date="2015-01" db="EMBL/GenBank/DDBJ databases">
        <title>The Genome Sequence of Capronia semiimmersa CBS27337.</title>
        <authorList>
            <consortium name="The Broad Institute Genomics Platform"/>
            <person name="Cuomo C."/>
            <person name="de Hoog S."/>
            <person name="Gorbushina A."/>
            <person name="Stielow B."/>
            <person name="Teixiera M."/>
            <person name="Abouelleil A."/>
            <person name="Chapman S.B."/>
            <person name="Priest M."/>
            <person name="Young S.K."/>
            <person name="Wortman J."/>
            <person name="Nusbaum C."/>
            <person name="Birren B."/>
        </authorList>
    </citation>
    <scope>NUCLEOTIDE SEQUENCE [LARGE SCALE GENOMIC DNA]</scope>
    <source>
        <strain evidence="1 2">CBS 27337</strain>
    </source>
</reference>
<proteinExistence type="predicted"/>
<dbReference type="EMBL" id="KN846956">
    <property type="protein sequence ID" value="KIW73474.1"/>
    <property type="molecule type" value="Genomic_DNA"/>
</dbReference>
<gene>
    <name evidence="1" type="ORF">PV04_01588</name>
</gene>
<dbReference type="HOGENOM" id="CLU_009388_3_0_1"/>